<gene>
    <name evidence="6 7" type="primary">nhaA</name>
    <name evidence="7" type="ORF">ACFSRY_18845</name>
</gene>
<comment type="function">
    <text evidence="6">Na(+)/H(+) antiporter that extrudes sodium in exchange for external protons.</text>
</comment>
<feature type="transmembrane region" description="Helical" evidence="6">
    <location>
        <begin position="413"/>
        <end position="433"/>
    </location>
</feature>
<keyword evidence="2 6" id="KW-1003">Cell membrane</keyword>
<feature type="transmembrane region" description="Helical" evidence="6">
    <location>
        <begin position="21"/>
        <end position="38"/>
    </location>
</feature>
<accession>A0ABW5ISE7</accession>
<dbReference type="Pfam" id="PF06965">
    <property type="entry name" value="Na_H_antiport_1"/>
    <property type="match status" value="1"/>
</dbReference>
<feature type="transmembrane region" description="Helical" evidence="6">
    <location>
        <begin position="162"/>
        <end position="182"/>
    </location>
</feature>
<dbReference type="Proteomes" id="UP001597544">
    <property type="component" value="Unassembled WGS sequence"/>
</dbReference>
<keyword evidence="3 6" id="KW-0812">Transmembrane</keyword>
<proteinExistence type="inferred from homology"/>
<dbReference type="InterPro" id="IPR023171">
    <property type="entry name" value="Na/H_antiporter_dom_sf"/>
</dbReference>
<dbReference type="PANTHER" id="PTHR30341:SF0">
    <property type="entry name" value="NA(+)_H(+) ANTIPORTER NHAA"/>
    <property type="match status" value="1"/>
</dbReference>
<dbReference type="NCBIfam" id="TIGR00773">
    <property type="entry name" value="NhaA"/>
    <property type="match status" value="1"/>
</dbReference>
<keyword evidence="6" id="KW-0915">Sodium</keyword>
<feature type="transmembrane region" description="Helical" evidence="6">
    <location>
        <begin position="376"/>
        <end position="401"/>
    </location>
</feature>
<feature type="transmembrane region" description="Helical" evidence="6">
    <location>
        <begin position="103"/>
        <end position="123"/>
    </location>
</feature>
<evidence type="ECO:0000256" key="5">
    <source>
        <dbReference type="ARBA" id="ARBA00023136"/>
    </source>
</evidence>
<comment type="similarity">
    <text evidence="6">Belongs to the NhaA Na(+)/H(+) (TC 2.A.33) antiporter family.</text>
</comment>
<name>A0ABW5ISE7_9BACT</name>
<keyword evidence="6" id="KW-0050">Antiport</keyword>
<protein>
    <recommendedName>
        <fullName evidence="6">Na(+)/H(+) antiporter NhaA</fullName>
    </recommendedName>
    <alternativeName>
        <fullName evidence="6">Sodium/proton antiporter NhaA</fullName>
    </alternativeName>
</protein>
<keyword evidence="4 6" id="KW-1133">Transmembrane helix</keyword>
<keyword evidence="6" id="KW-0813">Transport</keyword>
<evidence type="ECO:0000256" key="2">
    <source>
        <dbReference type="ARBA" id="ARBA00022475"/>
    </source>
</evidence>
<organism evidence="7 8">
    <name type="scientific">Pontibacter locisalis</name>
    <dbReference type="NCBI Taxonomy" id="1719035"/>
    <lineage>
        <taxon>Bacteria</taxon>
        <taxon>Pseudomonadati</taxon>
        <taxon>Bacteroidota</taxon>
        <taxon>Cytophagia</taxon>
        <taxon>Cytophagales</taxon>
        <taxon>Hymenobacteraceae</taxon>
        <taxon>Pontibacter</taxon>
    </lineage>
</organism>
<dbReference type="InterPro" id="IPR004670">
    <property type="entry name" value="NhaA"/>
</dbReference>
<evidence type="ECO:0000256" key="4">
    <source>
        <dbReference type="ARBA" id="ARBA00022989"/>
    </source>
</evidence>
<feature type="transmembrane region" description="Helical" evidence="6">
    <location>
        <begin position="188"/>
        <end position="205"/>
    </location>
</feature>
<evidence type="ECO:0000256" key="6">
    <source>
        <dbReference type="HAMAP-Rule" id="MF_01844"/>
    </source>
</evidence>
<evidence type="ECO:0000256" key="3">
    <source>
        <dbReference type="ARBA" id="ARBA00022692"/>
    </source>
</evidence>
<dbReference type="Gene3D" id="1.20.1530.10">
    <property type="entry name" value="Na+/H+ antiporter like domain"/>
    <property type="match status" value="1"/>
</dbReference>
<comment type="subcellular location">
    <subcellularLocation>
        <location evidence="1">Cell inner membrane</location>
        <topology evidence="1">Multi-pass membrane protein</topology>
    </subcellularLocation>
    <subcellularLocation>
        <location evidence="6">Cell membrane</location>
        <topology evidence="6">Multi-pass membrane protein</topology>
    </subcellularLocation>
</comment>
<keyword evidence="6" id="KW-0406">Ion transport</keyword>
<dbReference type="PANTHER" id="PTHR30341">
    <property type="entry name" value="SODIUM ION/PROTON ANTIPORTER NHAA-RELATED"/>
    <property type="match status" value="1"/>
</dbReference>
<evidence type="ECO:0000256" key="1">
    <source>
        <dbReference type="ARBA" id="ARBA00004429"/>
    </source>
</evidence>
<comment type="caution">
    <text evidence="7">The sequence shown here is derived from an EMBL/GenBank/DDBJ whole genome shotgun (WGS) entry which is preliminary data.</text>
</comment>
<feature type="transmembrane region" description="Helical" evidence="6">
    <location>
        <begin position="212"/>
        <end position="245"/>
    </location>
</feature>
<sequence>MKKTILDRSIEPINKFLHYENSGGAVLMLAVLVAILWANSPWSEAYHQLWETEFTIGLTGYLLTYSLHHWVNDGLMAMFFFVVGLELKREIIAGELSSFNKALLPMAAALGGMIFPALTYFIINIGRTSLSGWGIPMATDIVFALALMSLAGKKVPVSAKVFLVALATIDDLGAVLVIAFFYSSNLSFESLAYGFALLSILWVANRAGVRNTLFYALIGIGGVWLAFLLSGVHATIAGVLVAFAIPARTKIDESAYSASLEVLVAEFDEEIPNQGPLMTQKQHQVIEKVKNKSAEAQTPLQKIEIALHPWVTFLVIPLFALANGGVAIGSTFFSDLLHPISIGVFAGLVLGKLVGILLFTWVLVKFRVVPLPEAVTWRHIVGIAFVAGVGFTMSLFIAALAFKDPHMIEQAKYGILLASVVSGTLGVLTLRSAE</sequence>
<keyword evidence="6" id="KW-0739">Sodium transport</keyword>
<dbReference type="EMBL" id="JBHULU010000027">
    <property type="protein sequence ID" value="MFD2515937.1"/>
    <property type="molecule type" value="Genomic_DNA"/>
</dbReference>
<evidence type="ECO:0000313" key="7">
    <source>
        <dbReference type="EMBL" id="MFD2515937.1"/>
    </source>
</evidence>
<evidence type="ECO:0000313" key="8">
    <source>
        <dbReference type="Proteomes" id="UP001597544"/>
    </source>
</evidence>
<reference evidence="8" key="1">
    <citation type="journal article" date="2019" name="Int. J. Syst. Evol. Microbiol.">
        <title>The Global Catalogue of Microorganisms (GCM) 10K type strain sequencing project: providing services to taxonomists for standard genome sequencing and annotation.</title>
        <authorList>
            <consortium name="The Broad Institute Genomics Platform"/>
            <consortium name="The Broad Institute Genome Sequencing Center for Infectious Disease"/>
            <person name="Wu L."/>
            <person name="Ma J."/>
        </authorList>
    </citation>
    <scope>NUCLEOTIDE SEQUENCE [LARGE SCALE GENOMIC DNA]</scope>
    <source>
        <strain evidence="8">KCTC 42498</strain>
    </source>
</reference>
<dbReference type="RefSeq" id="WP_377511742.1">
    <property type="nucleotide sequence ID" value="NZ_JBHULU010000027.1"/>
</dbReference>
<feature type="transmembrane region" description="Helical" evidence="6">
    <location>
        <begin position="340"/>
        <end position="364"/>
    </location>
</feature>
<comment type="catalytic activity">
    <reaction evidence="6">
        <text>Na(+)(in) + 2 H(+)(out) = Na(+)(out) + 2 H(+)(in)</text>
        <dbReference type="Rhea" id="RHEA:29251"/>
        <dbReference type="ChEBI" id="CHEBI:15378"/>
        <dbReference type="ChEBI" id="CHEBI:29101"/>
    </reaction>
</comment>
<keyword evidence="8" id="KW-1185">Reference proteome</keyword>
<feature type="transmembrane region" description="Helical" evidence="6">
    <location>
        <begin position="310"/>
        <end position="333"/>
    </location>
</feature>
<feature type="transmembrane region" description="Helical" evidence="6">
    <location>
        <begin position="129"/>
        <end position="150"/>
    </location>
</feature>
<keyword evidence="5 6" id="KW-0472">Membrane</keyword>
<dbReference type="HAMAP" id="MF_01844">
    <property type="entry name" value="NhaA"/>
    <property type="match status" value="1"/>
</dbReference>